<sequence length="321" mass="36550">MSDRGHCTDGMERSGGDRSKTFSAFPYIGSKTYLAPWIVDHLRAHDNFVVPFGGAAGVMLNKPRSSCEIFNDRDEHIIEFFRACREHPTELAERVRNIPFSRAFYEECSRSFREGEGWPDDPVERAARWVYLRYASFSGRYGQRAGFATDTPRGGPQKSRIWQQMPERIVEIRNRFRGVAIECLDYSEILGRYDDKDIDTLYYCDPPYTEAKSDYYRGPEFNHQAFVENLANVDGYWIVSYQEPPKGLEDLATTVVERTYNRSAGEQNEDRTERLFLNYEPNTGPVFVDATTSQQTLVAATDGGNGGTPRGTSREAGTEGK</sequence>
<feature type="compositionally biased region" description="Basic and acidic residues" evidence="7">
    <location>
        <begin position="312"/>
        <end position="321"/>
    </location>
</feature>
<dbReference type="SUPFAM" id="SSF53335">
    <property type="entry name" value="S-adenosyl-L-methionine-dependent methyltransferases"/>
    <property type="match status" value="1"/>
</dbReference>
<evidence type="ECO:0000256" key="5">
    <source>
        <dbReference type="ARBA" id="ARBA00022691"/>
    </source>
</evidence>
<protein>
    <recommendedName>
        <fullName evidence="2">site-specific DNA-methyltransferase (adenine-specific)</fullName>
        <ecNumber evidence="2">2.1.1.72</ecNumber>
    </recommendedName>
</protein>
<evidence type="ECO:0000256" key="7">
    <source>
        <dbReference type="SAM" id="MobiDB-lite"/>
    </source>
</evidence>
<evidence type="ECO:0000256" key="2">
    <source>
        <dbReference type="ARBA" id="ARBA00011900"/>
    </source>
</evidence>
<dbReference type="GO" id="GO:0032259">
    <property type="term" value="P:methylation"/>
    <property type="evidence" value="ECO:0007669"/>
    <property type="project" value="UniProtKB-KW"/>
</dbReference>
<keyword evidence="5" id="KW-0949">S-adenosyl-L-methionine</keyword>
<gene>
    <name evidence="8" type="ORF">D8Y22_12720</name>
</gene>
<evidence type="ECO:0000313" key="9">
    <source>
        <dbReference type="Proteomes" id="UP000318864"/>
    </source>
</evidence>
<dbReference type="EC" id="2.1.1.72" evidence="2"/>
<dbReference type="PRINTS" id="PR00505">
    <property type="entry name" value="D12N6MTFRASE"/>
</dbReference>
<keyword evidence="3 8" id="KW-0489">Methyltransferase</keyword>
<reference evidence="8 9" key="1">
    <citation type="submission" date="2018-10" db="EMBL/GenBank/DDBJ databases">
        <title>Natronolimnobius sp. XQ-INN 246 isolated from Inner Mongolia Autonomous Region of China.</title>
        <authorList>
            <person name="Xue Q."/>
        </authorList>
    </citation>
    <scope>NUCLEOTIDE SEQUENCE [LARGE SCALE GENOMIC DNA]</scope>
    <source>
        <strain evidence="8 9">XQ-INN 246</strain>
    </source>
</reference>
<dbReference type="PANTHER" id="PTHR30481:SF4">
    <property type="entry name" value="SITE-SPECIFIC DNA-METHYLTRANSFERASE (ADENINE-SPECIFIC)"/>
    <property type="match status" value="1"/>
</dbReference>
<proteinExistence type="inferred from homology"/>
<dbReference type="GO" id="GO:1904047">
    <property type="term" value="F:S-adenosyl-L-methionine binding"/>
    <property type="evidence" value="ECO:0007669"/>
    <property type="project" value="TreeGrafter"/>
</dbReference>
<dbReference type="GO" id="GO:0009007">
    <property type="term" value="F:site-specific DNA-methyltransferase (adenine-specific) activity"/>
    <property type="evidence" value="ECO:0007669"/>
    <property type="project" value="UniProtKB-EC"/>
</dbReference>
<dbReference type="AlphaFoldDB" id="A0A4S3TLM2"/>
<dbReference type="Proteomes" id="UP000318864">
    <property type="component" value="Unassembled WGS sequence"/>
</dbReference>
<comment type="similarity">
    <text evidence="1">Belongs to the N(4)/N(6)-methyltransferase family.</text>
</comment>
<feature type="region of interest" description="Disordered" evidence="7">
    <location>
        <begin position="298"/>
        <end position="321"/>
    </location>
</feature>
<organism evidence="8 9">
    <name type="scientific">Salinadaptatus halalkaliphilus</name>
    <dbReference type="NCBI Taxonomy" id="2419781"/>
    <lineage>
        <taxon>Archaea</taxon>
        <taxon>Methanobacteriati</taxon>
        <taxon>Methanobacteriota</taxon>
        <taxon>Stenosarchaea group</taxon>
        <taxon>Halobacteria</taxon>
        <taxon>Halobacteriales</taxon>
        <taxon>Natrialbaceae</taxon>
        <taxon>Salinadaptatus</taxon>
    </lineage>
</organism>
<dbReference type="InterPro" id="IPR012327">
    <property type="entry name" value="MeTrfase_D12"/>
</dbReference>
<accession>A0A4S3TLM2</accession>
<evidence type="ECO:0000256" key="4">
    <source>
        <dbReference type="ARBA" id="ARBA00022679"/>
    </source>
</evidence>
<dbReference type="PIRSF" id="PIRSF000398">
    <property type="entry name" value="M_m6A_EcoRV"/>
    <property type="match status" value="1"/>
</dbReference>
<dbReference type="PANTHER" id="PTHR30481">
    <property type="entry name" value="DNA ADENINE METHYLASE"/>
    <property type="match status" value="1"/>
</dbReference>
<evidence type="ECO:0000256" key="6">
    <source>
        <dbReference type="ARBA" id="ARBA00047942"/>
    </source>
</evidence>
<dbReference type="GO" id="GO:0043565">
    <property type="term" value="F:sequence-specific DNA binding"/>
    <property type="evidence" value="ECO:0007669"/>
    <property type="project" value="TreeGrafter"/>
</dbReference>
<dbReference type="GO" id="GO:0009307">
    <property type="term" value="P:DNA restriction-modification system"/>
    <property type="evidence" value="ECO:0007669"/>
    <property type="project" value="InterPro"/>
</dbReference>
<dbReference type="InterPro" id="IPR029063">
    <property type="entry name" value="SAM-dependent_MTases_sf"/>
</dbReference>
<dbReference type="Gene3D" id="1.10.1020.10">
    <property type="entry name" value="Adenine-specific Methyltransferase, Domain 2"/>
    <property type="match status" value="1"/>
</dbReference>
<dbReference type="GO" id="GO:0006298">
    <property type="term" value="P:mismatch repair"/>
    <property type="evidence" value="ECO:0007669"/>
    <property type="project" value="TreeGrafter"/>
</dbReference>
<evidence type="ECO:0000313" key="8">
    <source>
        <dbReference type="EMBL" id="THE64500.1"/>
    </source>
</evidence>
<comment type="caution">
    <text evidence="8">The sequence shown here is derived from an EMBL/GenBank/DDBJ whole genome shotgun (WGS) entry which is preliminary data.</text>
</comment>
<keyword evidence="9" id="KW-1185">Reference proteome</keyword>
<keyword evidence="4" id="KW-0808">Transferase</keyword>
<dbReference type="EMBL" id="RBZW01000032">
    <property type="protein sequence ID" value="THE64500.1"/>
    <property type="molecule type" value="Genomic_DNA"/>
</dbReference>
<dbReference type="InterPro" id="IPR023095">
    <property type="entry name" value="Ade_MeTrfase_dom_2"/>
</dbReference>
<evidence type="ECO:0000256" key="1">
    <source>
        <dbReference type="ARBA" id="ARBA00006594"/>
    </source>
</evidence>
<dbReference type="InterPro" id="IPR012263">
    <property type="entry name" value="M_m6A_EcoRV"/>
</dbReference>
<comment type="catalytic activity">
    <reaction evidence="6">
        <text>a 2'-deoxyadenosine in DNA + S-adenosyl-L-methionine = an N(6)-methyl-2'-deoxyadenosine in DNA + S-adenosyl-L-homocysteine + H(+)</text>
        <dbReference type="Rhea" id="RHEA:15197"/>
        <dbReference type="Rhea" id="RHEA-COMP:12418"/>
        <dbReference type="Rhea" id="RHEA-COMP:12419"/>
        <dbReference type="ChEBI" id="CHEBI:15378"/>
        <dbReference type="ChEBI" id="CHEBI:57856"/>
        <dbReference type="ChEBI" id="CHEBI:59789"/>
        <dbReference type="ChEBI" id="CHEBI:90615"/>
        <dbReference type="ChEBI" id="CHEBI:90616"/>
        <dbReference type="EC" id="2.1.1.72"/>
    </reaction>
</comment>
<name>A0A4S3TLM2_9EURY</name>
<dbReference type="Pfam" id="PF02086">
    <property type="entry name" value="MethyltransfD12"/>
    <property type="match status" value="1"/>
</dbReference>
<evidence type="ECO:0000256" key="3">
    <source>
        <dbReference type="ARBA" id="ARBA00022603"/>
    </source>
</evidence>
<dbReference type="Gene3D" id="3.40.50.150">
    <property type="entry name" value="Vaccinia Virus protein VP39"/>
    <property type="match status" value="1"/>
</dbReference>